<comment type="subcellular location">
    <subcellularLocation>
        <location evidence="2">Endoplasmic reticulum</location>
    </subcellularLocation>
    <subcellularLocation>
        <location evidence="3">Membrane</location>
    </subcellularLocation>
    <subcellularLocation>
        <location evidence="1">Mitochondrion</location>
    </subcellularLocation>
</comment>
<dbReference type="GO" id="GO:0005739">
    <property type="term" value="C:mitochondrion"/>
    <property type="evidence" value="ECO:0007669"/>
    <property type="project" value="UniProtKB-SubCell"/>
</dbReference>
<evidence type="ECO:0000256" key="4">
    <source>
        <dbReference type="ARBA" id="ARBA00022824"/>
    </source>
</evidence>
<dbReference type="InterPro" id="IPR052374">
    <property type="entry name" value="SERAC1"/>
</dbReference>
<evidence type="ECO:0000313" key="9">
    <source>
        <dbReference type="EMBL" id="OAE25251.1"/>
    </source>
</evidence>
<accession>A0A176VY22</accession>
<dbReference type="EMBL" id="LVLJ01002373">
    <property type="protein sequence ID" value="OAE25251.1"/>
    <property type="molecule type" value="Genomic_DNA"/>
</dbReference>
<evidence type="ECO:0000313" key="10">
    <source>
        <dbReference type="Proteomes" id="UP000077202"/>
    </source>
</evidence>
<protein>
    <recommendedName>
        <fullName evidence="12">DUF676 domain-containing protein</fullName>
    </recommendedName>
</protein>
<keyword evidence="6" id="KW-0472">Membrane</keyword>
<keyword evidence="5" id="KW-0496">Mitochondrion</keyword>
<keyword evidence="4" id="KW-0256">Endoplasmic reticulum</keyword>
<dbReference type="PANTHER" id="PTHR48182">
    <property type="entry name" value="PROTEIN SERAC1"/>
    <property type="match status" value="1"/>
</dbReference>
<evidence type="ECO:0000256" key="7">
    <source>
        <dbReference type="SAM" id="MobiDB-lite"/>
    </source>
</evidence>
<dbReference type="GO" id="GO:0016020">
    <property type="term" value="C:membrane"/>
    <property type="evidence" value="ECO:0007669"/>
    <property type="project" value="UniProtKB-SubCell"/>
</dbReference>
<dbReference type="PANTHER" id="PTHR48182:SF2">
    <property type="entry name" value="PROTEIN SERAC1"/>
    <property type="match status" value="1"/>
</dbReference>
<evidence type="ECO:0008006" key="12">
    <source>
        <dbReference type="Google" id="ProtNLM"/>
    </source>
</evidence>
<reference evidence="9 10" key="1">
    <citation type="submission" date="2016-03" db="EMBL/GenBank/DDBJ databases">
        <title>Mechanisms controlling the formation of the plant cell surface in tip-growing cells are functionally conserved among land plants.</title>
        <authorList>
            <person name="Honkanen S."/>
            <person name="Jones V.A."/>
            <person name="Morieri G."/>
            <person name="Champion C."/>
            <person name="Hetherington A.J."/>
            <person name="Kelly S."/>
            <person name="Saint-Marcoux D."/>
            <person name="Proust H."/>
            <person name="Prescott H."/>
            <person name="Dolan L."/>
        </authorList>
    </citation>
    <scope>NUCLEOTIDE SEQUENCE [LARGE SCALE GENOMIC DNA]</scope>
    <source>
        <strain evidence="10">cv. Tak-1 and cv. Tak-2</strain>
        <tissue evidence="9">Whole gametophyte</tissue>
    </source>
</reference>
<evidence type="ECO:0000256" key="2">
    <source>
        <dbReference type="ARBA" id="ARBA00004240"/>
    </source>
</evidence>
<dbReference type="InterPro" id="IPR029058">
    <property type="entry name" value="AB_hydrolase_fold"/>
</dbReference>
<name>A0A176VY22_MARPO</name>
<dbReference type="Proteomes" id="UP000077202">
    <property type="component" value="Unassembled WGS sequence"/>
</dbReference>
<dbReference type="Gene3D" id="3.40.50.1820">
    <property type="entry name" value="alpha/beta hydrolase"/>
    <property type="match status" value="1"/>
</dbReference>
<feature type="region of interest" description="Disordered" evidence="7">
    <location>
        <begin position="335"/>
        <end position="370"/>
    </location>
</feature>
<evidence type="ECO:0000256" key="5">
    <source>
        <dbReference type="ARBA" id="ARBA00023128"/>
    </source>
</evidence>
<sequence>MVLCGCHVLYDALNFLARRVSNRFWQPAIPPDRSAHRKINDSLYMLYDFASSNGAYEDPTVDIIFFHGLQVLDYHNAYWKTWTSKAQADNGADQIDICWPEKWLGPDLGDARIFSVTYDSVLLRGRSVGKQDVLAIGDNFVADIILNASGIGPKVGQNCPVILVGHSLGGIMIKRFISSARRRKAELEEGQSRREVERFLNNVKGTFFYSTPHHGANLASWATKIPDANSEVLDLLLVLSKQTEGLNEAFRCWRQEANVGSYNICEALPTCKLGLNVGMVVEEASSRCDGDGFSKVQADHFTVCKPPSKVDNRYEALRGFIEEYAGVDETRRPDAASMLQSEAGAQSPFRARAATMSTQKRPTFKRTRKT</sequence>
<evidence type="ECO:0000313" key="8">
    <source>
        <dbReference type="EMBL" id="BBN18091.1"/>
    </source>
</evidence>
<evidence type="ECO:0000256" key="1">
    <source>
        <dbReference type="ARBA" id="ARBA00004173"/>
    </source>
</evidence>
<gene>
    <name evidence="9" type="ORF">AXG93_1420s1140</name>
    <name evidence="8" type="ORF">Mp_7g19420</name>
</gene>
<reference evidence="8" key="2">
    <citation type="journal article" date="2019" name="Curr. Biol.">
        <title>Chromatin organization in early land plants reveals an ancestral association between H3K27me3, transposons, and constitutive heterochromatin.</title>
        <authorList>
            <person name="Montgomery S.A."/>
            <person name="Tanizawa Y."/>
            <person name="Galik B."/>
            <person name="Wang N."/>
            <person name="Ito T."/>
            <person name="Mochizuki T."/>
            <person name="Akimcheva S."/>
            <person name="Bowman J."/>
            <person name="Cognat V."/>
            <person name="Drouard L."/>
            <person name="Ekker H."/>
            <person name="Houng S."/>
            <person name="Kohchi T."/>
            <person name="Lin S."/>
            <person name="Liu L.D."/>
            <person name="Nakamura Y."/>
            <person name="Valeeva L.R."/>
            <person name="Shakirov E.V."/>
            <person name="Shippen D.E."/>
            <person name="Wei W."/>
            <person name="Yagura M."/>
            <person name="Yamaoka S."/>
            <person name="Yamato K.T."/>
            <person name="Liu C."/>
            <person name="Berger F."/>
        </authorList>
    </citation>
    <scope>NUCLEOTIDE SEQUENCE [LARGE SCALE GENOMIC DNA]</scope>
    <source>
        <strain evidence="8">Tak-1</strain>
    </source>
</reference>
<dbReference type="GO" id="GO:0005783">
    <property type="term" value="C:endoplasmic reticulum"/>
    <property type="evidence" value="ECO:0007669"/>
    <property type="project" value="UniProtKB-SubCell"/>
</dbReference>
<reference evidence="11" key="3">
    <citation type="journal article" date="2020" name="Curr. Biol.">
        <title>Chromatin organization in early land plants reveals an ancestral association between H3K27me3, transposons, and constitutive heterochromatin.</title>
        <authorList>
            <person name="Montgomery S.A."/>
            <person name="Tanizawa Y."/>
            <person name="Galik B."/>
            <person name="Wang N."/>
            <person name="Ito T."/>
            <person name="Mochizuki T."/>
            <person name="Akimcheva S."/>
            <person name="Bowman J.L."/>
            <person name="Cognat V."/>
            <person name="Marechal-Drouard L."/>
            <person name="Ekker H."/>
            <person name="Hong S.F."/>
            <person name="Kohchi T."/>
            <person name="Lin S.S."/>
            <person name="Liu L.D."/>
            <person name="Nakamura Y."/>
            <person name="Valeeva L.R."/>
            <person name="Shakirov E.V."/>
            <person name="Shippen D.E."/>
            <person name="Wei W.L."/>
            <person name="Yagura M."/>
            <person name="Yamaoka S."/>
            <person name="Yamato K.T."/>
            <person name="Liu C."/>
            <person name="Berger F."/>
        </authorList>
    </citation>
    <scope>NUCLEOTIDE SEQUENCE [LARGE SCALE GENOMIC DNA]</scope>
    <source>
        <strain evidence="11">Tak-1</strain>
    </source>
</reference>
<proteinExistence type="predicted"/>
<dbReference type="AlphaFoldDB" id="A0A176VY22"/>
<organism evidence="9 10">
    <name type="scientific">Marchantia polymorpha subsp. ruderalis</name>
    <dbReference type="NCBI Taxonomy" id="1480154"/>
    <lineage>
        <taxon>Eukaryota</taxon>
        <taxon>Viridiplantae</taxon>
        <taxon>Streptophyta</taxon>
        <taxon>Embryophyta</taxon>
        <taxon>Marchantiophyta</taxon>
        <taxon>Marchantiopsida</taxon>
        <taxon>Marchantiidae</taxon>
        <taxon>Marchantiales</taxon>
        <taxon>Marchantiaceae</taxon>
        <taxon>Marchantia</taxon>
    </lineage>
</organism>
<evidence type="ECO:0000256" key="6">
    <source>
        <dbReference type="ARBA" id="ARBA00023136"/>
    </source>
</evidence>
<evidence type="ECO:0000256" key="3">
    <source>
        <dbReference type="ARBA" id="ARBA00004370"/>
    </source>
</evidence>
<dbReference type="Proteomes" id="UP001162541">
    <property type="component" value="Chromosome 7"/>
</dbReference>
<evidence type="ECO:0000313" key="11">
    <source>
        <dbReference type="Proteomes" id="UP001162541"/>
    </source>
</evidence>
<dbReference type="EMBL" id="AP019872">
    <property type="protein sequence ID" value="BBN18091.1"/>
    <property type="molecule type" value="Genomic_DNA"/>
</dbReference>
<keyword evidence="10" id="KW-1185">Reference proteome</keyword>
<dbReference type="SUPFAM" id="SSF53474">
    <property type="entry name" value="alpha/beta-Hydrolases"/>
    <property type="match status" value="1"/>
</dbReference>